<dbReference type="RefSeq" id="WP_204893854.1">
    <property type="nucleotide sequence ID" value="NZ_JBHUFW010000019.1"/>
</dbReference>
<accession>A0ABW4QMA3</accession>
<dbReference type="Proteomes" id="UP001597273">
    <property type="component" value="Unassembled WGS sequence"/>
</dbReference>
<protein>
    <submittedName>
        <fullName evidence="1">Uncharacterized protein</fullName>
    </submittedName>
</protein>
<dbReference type="EMBL" id="JBHUFW010000019">
    <property type="protein sequence ID" value="MFD1864594.1"/>
    <property type="molecule type" value="Genomic_DNA"/>
</dbReference>
<evidence type="ECO:0000313" key="2">
    <source>
        <dbReference type="Proteomes" id="UP001597273"/>
    </source>
</evidence>
<gene>
    <name evidence="1" type="ORF">ACFSDB_16985</name>
</gene>
<sequence>MKLSGQEVEEKLMATGYIDTELKDLTYDHGKHLVTMKYMGLNEGETQESEYTILFKDCFSVNFNTWLEGMEGDVPQSPSDLDFWFHDISIRGIEINGVHLYQCKMVIPMMHCQLTCKSIAITKS</sequence>
<proteinExistence type="predicted"/>
<name>A0ABW4QMA3_9BACL</name>
<keyword evidence="2" id="KW-1185">Reference proteome</keyword>
<evidence type="ECO:0000313" key="1">
    <source>
        <dbReference type="EMBL" id="MFD1864594.1"/>
    </source>
</evidence>
<comment type="caution">
    <text evidence="1">The sequence shown here is derived from an EMBL/GenBank/DDBJ whole genome shotgun (WGS) entry which is preliminary data.</text>
</comment>
<organism evidence="1 2">
    <name type="scientific">Planococcus chinensis</name>
    <dbReference type="NCBI Taxonomy" id="272917"/>
    <lineage>
        <taxon>Bacteria</taxon>
        <taxon>Bacillati</taxon>
        <taxon>Bacillota</taxon>
        <taxon>Bacilli</taxon>
        <taxon>Bacillales</taxon>
        <taxon>Caryophanaceae</taxon>
        <taxon>Planococcus</taxon>
    </lineage>
</organism>
<reference evidence="2" key="1">
    <citation type="journal article" date="2019" name="Int. J. Syst. Evol. Microbiol.">
        <title>The Global Catalogue of Microorganisms (GCM) 10K type strain sequencing project: providing services to taxonomists for standard genome sequencing and annotation.</title>
        <authorList>
            <consortium name="The Broad Institute Genomics Platform"/>
            <consortium name="The Broad Institute Genome Sequencing Center for Infectious Disease"/>
            <person name="Wu L."/>
            <person name="Ma J."/>
        </authorList>
    </citation>
    <scope>NUCLEOTIDE SEQUENCE [LARGE SCALE GENOMIC DNA]</scope>
    <source>
        <strain evidence="2">CGMCC 1.15475</strain>
    </source>
</reference>